<reference evidence="19 20" key="8">
    <citation type="submission" date="2019-01" db="EMBL/GenBank/DDBJ databases">
        <title>Comparative genomic analysis of Brevibacterium aurantiacum sheds light on its evolution and its adaptation to smear-ripened cheeses.</title>
        <authorList>
            <person name="Moineau S."/>
        </authorList>
    </citation>
    <scope>NUCLEOTIDE SEQUENCE [LARGE SCALE GENOMIC DNA]</scope>
    <source>
        <strain evidence="3 20">SMQ-1417</strain>
        <strain evidence="4 19">SMQ-1420</strain>
    </source>
</reference>
<evidence type="ECO:0000313" key="2">
    <source>
        <dbReference type="EMBL" id="AOP54964.1"/>
    </source>
</evidence>
<evidence type="ECO:0000313" key="7">
    <source>
        <dbReference type="EMBL" id="PCC47662.1"/>
    </source>
</evidence>
<dbReference type="GeneID" id="60907530"/>
<evidence type="ECO:0000313" key="8">
    <source>
        <dbReference type="EMBL" id="SMX62659.1"/>
    </source>
</evidence>
<evidence type="ECO:0000313" key="4">
    <source>
        <dbReference type="EMBL" id="AZT98444.1"/>
    </source>
</evidence>
<reference evidence="2" key="1">
    <citation type="submission" date="2016-09" db="EMBL/GenBank/DDBJ databases">
        <title>Complete Genome Sequence of Brevibacterium aurantiacum SMQ-1335.</title>
        <authorList>
            <person name="de Melo A.G."/>
            <person name="Labrie S.J."/>
            <person name="Dumaresq J."/>
            <person name="Roberts R.J."/>
            <person name="Tremblay D.M."/>
            <person name="Moineau S."/>
        </authorList>
    </citation>
    <scope>NUCLEOTIDE SEQUENCE</scope>
    <source>
        <strain evidence="2">SMQ-1335</strain>
    </source>
</reference>
<dbReference type="Proteomes" id="UP000218620">
    <property type="component" value="Unassembled WGS sequence"/>
</dbReference>
<evidence type="ECO:0000313" key="3">
    <source>
        <dbReference type="EMBL" id="AZT94658.1"/>
    </source>
</evidence>
<evidence type="ECO:0000313" key="5">
    <source>
        <dbReference type="EMBL" id="PCC17691.1"/>
    </source>
</evidence>
<evidence type="ECO:0008006" key="22">
    <source>
        <dbReference type="Google" id="ProtNLM"/>
    </source>
</evidence>
<dbReference type="EMBL" id="FXYZ01000001">
    <property type="protein sequence ID" value="SMX62659.1"/>
    <property type="molecule type" value="Genomic_DNA"/>
</dbReference>
<evidence type="ECO:0000313" key="17">
    <source>
        <dbReference type="Proteomes" id="UP000234327"/>
    </source>
</evidence>
<evidence type="ECO:0000313" key="9">
    <source>
        <dbReference type="EMBL" id="SMX68103.1"/>
    </source>
</evidence>
<dbReference type="EMBL" id="FXZB01000003">
    <property type="protein sequence ID" value="SMX68103.1"/>
    <property type="molecule type" value="Genomic_DNA"/>
</dbReference>
<dbReference type="EMBL" id="RHFF01000001">
    <property type="protein sequence ID" value="TGD40826.1"/>
    <property type="molecule type" value="Genomic_DNA"/>
</dbReference>
<keyword evidence="18" id="KW-1185">Reference proteome</keyword>
<name>A0A1D7W7L3_BREAU</name>
<reference evidence="11 21" key="7">
    <citation type="submission" date="2018-10" db="EMBL/GenBank/DDBJ databases">
        <title>Brevibacterium genomes from Austrain hard cheese rinds.</title>
        <authorList>
            <person name="Anast J.M."/>
            <person name="Dzieciol M."/>
            <person name="Schultz D.L."/>
            <person name="Mann E."/>
            <person name="Wagner M."/>
            <person name="Schmitz-Esser S."/>
        </authorList>
    </citation>
    <scope>NUCLEOTIDE SEQUENCE [LARGE SCALE GENOMIC DNA]</scope>
    <source>
        <strain evidence="11 21">L261</strain>
    </source>
</reference>
<dbReference type="AlphaFoldDB" id="A0A1D7W7L3"/>
<dbReference type="RefSeq" id="WP_009881854.1">
    <property type="nucleotide sequence ID" value="NZ_AAGP01000004.1"/>
</dbReference>
<dbReference type="EMBL" id="CP025334">
    <property type="protein sequence ID" value="AZT98444.1"/>
    <property type="molecule type" value="Genomic_DNA"/>
</dbReference>
<evidence type="ECO:0000313" key="6">
    <source>
        <dbReference type="EMBL" id="PCC42422.1"/>
    </source>
</evidence>
<reference evidence="18" key="4">
    <citation type="submission" date="2017-03" db="EMBL/GenBank/DDBJ databases">
        <authorList>
            <person name="Monnet C."/>
        </authorList>
    </citation>
    <scope>NUCLEOTIDE SEQUENCE [LARGE SCALE GENOMIC DNA]</scope>
    <source>
        <strain evidence="18">ATCC 9175</strain>
    </source>
</reference>
<evidence type="ECO:0000313" key="18">
    <source>
        <dbReference type="Proteomes" id="UP000234525"/>
    </source>
</evidence>
<accession>A0A1D7W7L3</accession>
<keyword evidence="1" id="KW-0812">Transmembrane</keyword>
<dbReference type="Proteomes" id="UP000283000">
    <property type="component" value="Chromosome"/>
</dbReference>
<proteinExistence type="predicted"/>
<feature type="transmembrane region" description="Helical" evidence="1">
    <location>
        <begin position="118"/>
        <end position="143"/>
    </location>
</feature>
<evidence type="ECO:0000313" key="13">
    <source>
        <dbReference type="Proteomes" id="UP000217564"/>
    </source>
</evidence>
<dbReference type="Proteomes" id="UP000094793">
    <property type="component" value="Chromosome"/>
</dbReference>
<keyword evidence="1" id="KW-1133">Transmembrane helix</keyword>
<evidence type="ECO:0000313" key="10">
    <source>
        <dbReference type="EMBL" id="SMX76967.1"/>
    </source>
</evidence>
<evidence type="ECO:0000313" key="14">
    <source>
        <dbReference type="Proteomes" id="UP000218377"/>
    </source>
</evidence>
<evidence type="ECO:0000313" key="12">
    <source>
        <dbReference type="Proteomes" id="UP000094793"/>
    </source>
</evidence>
<reference evidence="16 17" key="5">
    <citation type="submission" date="2017-03" db="EMBL/GenBank/DDBJ databases">
        <authorList>
            <person name="Afonso C.L."/>
            <person name="Miller P.J."/>
            <person name="Scott M.A."/>
            <person name="Spackman E."/>
            <person name="Goraichik I."/>
            <person name="Dimitrov K.M."/>
            <person name="Suarez D.L."/>
            <person name="Swayne D.E."/>
        </authorList>
    </citation>
    <scope>NUCLEOTIDE SEQUENCE [LARGE SCALE GENOMIC DNA]</scope>
    <source>
        <strain evidence="8">6</strain>
        <strain evidence="17">6(3)</strain>
        <strain evidence="10">8</strain>
        <strain evidence="16">8(6)</strain>
        <strain evidence="9">ATCC 9175</strain>
    </source>
</reference>
<dbReference type="Proteomes" id="UP000217564">
    <property type="component" value="Unassembled WGS sequence"/>
</dbReference>
<dbReference type="Proteomes" id="UP000282731">
    <property type="component" value="Chromosome"/>
</dbReference>
<organism evidence="2 12">
    <name type="scientific">Brevibacterium aurantiacum</name>
    <dbReference type="NCBI Taxonomy" id="273384"/>
    <lineage>
        <taxon>Bacteria</taxon>
        <taxon>Bacillati</taxon>
        <taxon>Actinomycetota</taxon>
        <taxon>Actinomycetes</taxon>
        <taxon>Micrococcales</taxon>
        <taxon>Brevibacteriaceae</taxon>
        <taxon>Brevibacterium</taxon>
    </lineage>
</organism>
<dbReference type="Proteomes" id="UP000218377">
    <property type="component" value="Unassembled WGS sequence"/>
</dbReference>
<dbReference type="EMBL" id="NRGQ01000018">
    <property type="protein sequence ID" value="PCC42422.1"/>
    <property type="molecule type" value="Genomic_DNA"/>
</dbReference>
<evidence type="ECO:0000313" key="15">
    <source>
        <dbReference type="Proteomes" id="UP000218620"/>
    </source>
</evidence>
<reference evidence="12" key="2">
    <citation type="submission" date="2016-09" db="EMBL/GenBank/DDBJ databases">
        <title>Complete Genome Sequence of Brevibacterium linens SMQ-1335.</title>
        <authorList>
            <person name="de Melo A.G."/>
            <person name="Labrie S.J."/>
            <person name="Dumaresq J."/>
            <person name="Roberts R.J."/>
            <person name="Tremblay D.M."/>
            <person name="Moineau S."/>
        </authorList>
    </citation>
    <scope>NUCLEOTIDE SEQUENCE [LARGE SCALE GENOMIC DNA]</scope>
    <source>
        <strain evidence="12">SMQ-1335</strain>
    </source>
</reference>
<dbReference type="Proteomes" id="UP000234300">
    <property type="component" value="Unassembled WGS sequence"/>
</dbReference>
<gene>
    <name evidence="9" type="ORF">BAUR9175_00665</name>
    <name evidence="8" type="ORF">BAURA63_00095</name>
    <name evidence="10" type="ORF">BAURA86_00791</name>
    <name evidence="2" type="ORF">BLSMQ_3264</name>
    <name evidence="7" type="ORF">CIK64_04000</name>
    <name evidence="6" type="ORF">CIK65_11850</name>
    <name evidence="5" type="ORF">CIK79_04935</name>
    <name evidence="3" type="ORF">CXR23_17130</name>
    <name evidence="4" type="ORF">CXR27_16690</name>
    <name evidence="11" type="ORF">EB834_02015</name>
</gene>
<protein>
    <recommendedName>
        <fullName evidence="22">DUF2975 domain-containing protein</fullName>
    </recommendedName>
</protein>
<dbReference type="Proteomes" id="UP000234525">
    <property type="component" value="Unassembled WGS sequence"/>
</dbReference>
<dbReference type="EMBL" id="FXZI01000002">
    <property type="protein sequence ID" value="SMX76967.1"/>
    <property type="molecule type" value="Genomic_DNA"/>
</dbReference>
<dbReference type="Proteomes" id="UP000297736">
    <property type="component" value="Unassembled WGS sequence"/>
</dbReference>
<evidence type="ECO:0000256" key="1">
    <source>
        <dbReference type="SAM" id="Phobius"/>
    </source>
</evidence>
<feature type="transmembrane region" description="Helical" evidence="1">
    <location>
        <begin position="80"/>
        <end position="106"/>
    </location>
</feature>
<evidence type="ECO:0000313" key="11">
    <source>
        <dbReference type="EMBL" id="TGD40826.1"/>
    </source>
</evidence>
<evidence type="ECO:0000313" key="19">
    <source>
        <dbReference type="Proteomes" id="UP000282731"/>
    </source>
</evidence>
<evidence type="ECO:0000313" key="21">
    <source>
        <dbReference type="Proteomes" id="UP000297736"/>
    </source>
</evidence>
<dbReference type="EMBL" id="NRGX01000001">
    <property type="protein sequence ID" value="PCC17691.1"/>
    <property type="molecule type" value="Genomic_DNA"/>
</dbReference>
<dbReference type="Proteomes" id="UP000234327">
    <property type="component" value="Unassembled WGS sequence"/>
</dbReference>
<dbReference type="EMBL" id="CP025330">
    <property type="protein sequence ID" value="AZT94658.1"/>
    <property type="molecule type" value="Genomic_DNA"/>
</dbReference>
<sequence>MLTQHRKKQISTFTGGIFAAGVAVAGVDIFRPLFTLLKDKQITMRLQDSEAHEPISESVHVADTNLTVLIDASAVSTWPIITYGIAVALTIIGFIALIIGYAAFIASSGADAVASNRWPLTILISGLVSLVGGLGGGWLTGWMQSYIASGQGLTYYGYALNEQSTLFITVLASAVLTLLGLTVSHTRELEEETSGLV</sequence>
<evidence type="ECO:0000313" key="20">
    <source>
        <dbReference type="Proteomes" id="UP000283000"/>
    </source>
</evidence>
<dbReference type="KEGG" id="blin:BLSMQ_3264"/>
<keyword evidence="1" id="KW-0472">Membrane</keyword>
<dbReference type="EMBL" id="CP017150">
    <property type="protein sequence ID" value="AOP54964.1"/>
    <property type="molecule type" value="Genomic_DNA"/>
</dbReference>
<reference evidence="19 20" key="6">
    <citation type="submission" date="2017-12" db="EMBL/GenBank/DDBJ databases">
        <authorList>
            <person name="Levesque S."/>
        </authorList>
    </citation>
    <scope>NUCLEOTIDE SEQUENCE [LARGE SCALE GENOMIC DNA]</scope>
    <source>
        <strain evidence="3 20">SMQ-1417</strain>
        <strain evidence="4 19">SMQ-1420</strain>
    </source>
</reference>
<feature type="transmembrane region" description="Helical" evidence="1">
    <location>
        <begin position="163"/>
        <end position="183"/>
    </location>
</feature>
<evidence type="ECO:0000313" key="16">
    <source>
        <dbReference type="Proteomes" id="UP000234300"/>
    </source>
</evidence>
<dbReference type="EMBL" id="NRGP01000005">
    <property type="protein sequence ID" value="PCC47662.1"/>
    <property type="molecule type" value="Genomic_DNA"/>
</dbReference>
<dbReference type="OrthoDB" id="10007521at2"/>
<accession>A0A2H1HIA2</accession>
<feature type="transmembrane region" description="Helical" evidence="1">
    <location>
        <begin position="12"/>
        <end position="34"/>
    </location>
</feature>
<reference evidence="13 14" key="3">
    <citation type="journal article" date="2017" name="Elife">
        <title>Extensive horizontal gene transfer in cheese-associated bacteria.</title>
        <authorList>
            <person name="Bonham K.S."/>
            <person name="Wolfe B.E."/>
            <person name="Dutton R.J."/>
        </authorList>
    </citation>
    <scope>NUCLEOTIDE SEQUENCE [LARGE SCALE GENOMIC DNA]</scope>
    <source>
        <strain evidence="7 13">947_7</strain>
        <strain evidence="6 15">962_8</strain>
        <strain evidence="5 14">JB5</strain>
    </source>
</reference>
<accession>A0A2A3Z6K7</accession>
<dbReference type="PATRIC" id="fig|1703.10.peg.3372"/>